<accession>A0ABP6VYN4</accession>
<keyword evidence="2" id="KW-0472">Membrane</keyword>
<feature type="compositionally biased region" description="Pro residues" evidence="1">
    <location>
        <begin position="32"/>
        <end position="43"/>
    </location>
</feature>
<comment type="caution">
    <text evidence="3">The sequence shown here is derived from an EMBL/GenBank/DDBJ whole genome shotgun (WGS) entry which is preliminary data.</text>
</comment>
<keyword evidence="2" id="KW-0812">Transmembrane</keyword>
<sequence length="168" mass="18241">MLLARQCLPRKRLFLSISSDRSPTVGNVSQTPAPPPGGPPPPGRGHRLRARWADRHALTRFGFWLLRRGIVVLALCTALYLLNGFLIGWANAYDVLTGITSPSAVRPQWCAWPLSLTGWAVVPAVIGAAAGYVITEQIQSHHSRELNDVLDELRRLAESPPPPSGSGP</sequence>
<name>A0ABP6VYN4_9ACTN</name>
<feature type="compositionally biased region" description="Polar residues" evidence="1">
    <location>
        <begin position="20"/>
        <end position="31"/>
    </location>
</feature>
<feature type="transmembrane region" description="Helical" evidence="2">
    <location>
        <begin position="70"/>
        <end position="92"/>
    </location>
</feature>
<feature type="region of interest" description="Disordered" evidence="1">
    <location>
        <begin position="20"/>
        <end position="46"/>
    </location>
</feature>
<organism evidence="3 4">
    <name type="scientific">Streptomyces osmaniensis</name>
    <dbReference type="NCBI Taxonomy" id="593134"/>
    <lineage>
        <taxon>Bacteria</taxon>
        <taxon>Bacillati</taxon>
        <taxon>Actinomycetota</taxon>
        <taxon>Actinomycetes</taxon>
        <taxon>Kitasatosporales</taxon>
        <taxon>Streptomycetaceae</taxon>
        <taxon>Streptomyces</taxon>
    </lineage>
</organism>
<gene>
    <name evidence="3" type="ORF">GCM10022295_26810</name>
</gene>
<reference evidence="4" key="1">
    <citation type="journal article" date="2019" name="Int. J. Syst. Evol. Microbiol.">
        <title>The Global Catalogue of Microorganisms (GCM) 10K type strain sequencing project: providing services to taxonomists for standard genome sequencing and annotation.</title>
        <authorList>
            <consortium name="The Broad Institute Genomics Platform"/>
            <consortium name="The Broad Institute Genome Sequencing Center for Infectious Disease"/>
            <person name="Wu L."/>
            <person name="Ma J."/>
        </authorList>
    </citation>
    <scope>NUCLEOTIDE SEQUENCE [LARGE SCALE GENOMIC DNA]</scope>
    <source>
        <strain evidence="4">JCM 17656</strain>
    </source>
</reference>
<protein>
    <submittedName>
        <fullName evidence="3">Uncharacterized protein</fullName>
    </submittedName>
</protein>
<evidence type="ECO:0000313" key="4">
    <source>
        <dbReference type="Proteomes" id="UP001500707"/>
    </source>
</evidence>
<feature type="transmembrane region" description="Helical" evidence="2">
    <location>
        <begin position="112"/>
        <end position="134"/>
    </location>
</feature>
<dbReference type="Proteomes" id="UP001500707">
    <property type="component" value="Unassembled WGS sequence"/>
</dbReference>
<keyword evidence="2" id="KW-1133">Transmembrane helix</keyword>
<dbReference type="InterPro" id="IPR046280">
    <property type="entry name" value="DUF6313"/>
</dbReference>
<evidence type="ECO:0000256" key="1">
    <source>
        <dbReference type="SAM" id="MobiDB-lite"/>
    </source>
</evidence>
<evidence type="ECO:0000256" key="2">
    <source>
        <dbReference type="SAM" id="Phobius"/>
    </source>
</evidence>
<keyword evidence="4" id="KW-1185">Reference proteome</keyword>
<evidence type="ECO:0000313" key="3">
    <source>
        <dbReference type="EMBL" id="GAA3543586.1"/>
    </source>
</evidence>
<proteinExistence type="predicted"/>
<dbReference type="EMBL" id="BAABCE010000005">
    <property type="protein sequence ID" value="GAA3543586.1"/>
    <property type="molecule type" value="Genomic_DNA"/>
</dbReference>
<dbReference type="Pfam" id="PF19832">
    <property type="entry name" value="DUF6313"/>
    <property type="match status" value="1"/>
</dbReference>